<sequence length="143" mass="16905">MMLVHMFDSQRGQHSQMLRRLLSNPSPRRCISLPVRSYKAQKIWSSQSRSLKCKRTLRDQHVRDLKCVNKSHAKLKVLECGLTKKEKDIAVLAEKHHREVQEHAGTFMRVTQMKDELQLRLSQVESASRDVLRRHEQEIHEKE</sequence>
<dbReference type="Proteomes" id="UP001434883">
    <property type="component" value="Unassembled WGS sequence"/>
</dbReference>
<name>A0ABV0RPW6_9TELE</name>
<organism evidence="1 2">
    <name type="scientific">Xenoophorus captivus</name>
    <dbReference type="NCBI Taxonomy" id="1517983"/>
    <lineage>
        <taxon>Eukaryota</taxon>
        <taxon>Metazoa</taxon>
        <taxon>Chordata</taxon>
        <taxon>Craniata</taxon>
        <taxon>Vertebrata</taxon>
        <taxon>Euteleostomi</taxon>
        <taxon>Actinopterygii</taxon>
        <taxon>Neopterygii</taxon>
        <taxon>Teleostei</taxon>
        <taxon>Neoteleostei</taxon>
        <taxon>Acanthomorphata</taxon>
        <taxon>Ovalentaria</taxon>
        <taxon>Atherinomorphae</taxon>
        <taxon>Cyprinodontiformes</taxon>
        <taxon>Goodeidae</taxon>
        <taxon>Xenoophorus</taxon>
    </lineage>
</organism>
<evidence type="ECO:0000313" key="1">
    <source>
        <dbReference type="EMBL" id="MEQ2210235.1"/>
    </source>
</evidence>
<keyword evidence="2" id="KW-1185">Reference proteome</keyword>
<evidence type="ECO:0000313" key="2">
    <source>
        <dbReference type="Proteomes" id="UP001434883"/>
    </source>
</evidence>
<gene>
    <name evidence="1" type="ORF">XENOCAPTIV_010264</name>
</gene>
<protein>
    <submittedName>
        <fullName evidence="1">Uncharacterized protein</fullName>
    </submittedName>
</protein>
<comment type="caution">
    <text evidence="1">The sequence shown here is derived from an EMBL/GenBank/DDBJ whole genome shotgun (WGS) entry which is preliminary data.</text>
</comment>
<reference evidence="1 2" key="1">
    <citation type="submission" date="2021-06" db="EMBL/GenBank/DDBJ databases">
        <authorList>
            <person name="Palmer J.M."/>
        </authorList>
    </citation>
    <scope>NUCLEOTIDE SEQUENCE [LARGE SCALE GENOMIC DNA]</scope>
    <source>
        <strain evidence="1 2">XC_2019</strain>
        <tissue evidence="1">Muscle</tissue>
    </source>
</reference>
<dbReference type="EMBL" id="JAHRIN010052668">
    <property type="protein sequence ID" value="MEQ2210235.1"/>
    <property type="molecule type" value="Genomic_DNA"/>
</dbReference>
<accession>A0ABV0RPW6</accession>
<proteinExistence type="predicted"/>